<dbReference type="InterPro" id="IPR048950">
    <property type="entry name" value="Ppx_GppA_C"/>
</dbReference>
<dbReference type="Proteomes" id="UP001139006">
    <property type="component" value="Unassembled WGS sequence"/>
</dbReference>
<accession>A0A9X2JP12</accession>
<comment type="caution">
    <text evidence="3">The sequence shown here is derived from an EMBL/GenBank/DDBJ whole genome shotgun (WGS) entry which is preliminary data.</text>
</comment>
<dbReference type="Pfam" id="PF21447">
    <property type="entry name" value="Ppx-GppA_III"/>
    <property type="match status" value="1"/>
</dbReference>
<dbReference type="PANTHER" id="PTHR30005">
    <property type="entry name" value="EXOPOLYPHOSPHATASE"/>
    <property type="match status" value="1"/>
</dbReference>
<gene>
    <name evidence="3" type="ORF">LB941_10040</name>
</gene>
<dbReference type="Gene3D" id="3.30.420.40">
    <property type="match status" value="1"/>
</dbReference>
<dbReference type="Gene3D" id="3.30.420.150">
    <property type="entry name" value="Exopolyphosphatase. Domain 2"/>
    <property type="match status" value="1"/>
</dbReference>
<sequence>MASKFFGVIYITPLKMELSIVNLKELSVLERISSAPFIYQDDSEHKIYQEELQKIIATLGDFNITLKEYGVTNYAVWGNKQLIDDVSARYLTDQIYVRTGIKINWLNTNQITYYKAIAVMTLVNNFDKLSNHPTYLLNLGSATITLSKFEHQQFVTSWDIDLSYQDMEKMVASLRKTVISPVEVLSDYIGSKLETIRIALKATTTQVNLIIQGSRALNAKFLFKEDDCIELEKNKFSKIYSDALSAPDQYLFKYFIQDDNAIDRIIPDLLVINKIIQYTQANKLYLTNLAVSTGLALEEAFKGTQKNEVYTKLILTSAENIAQRYQISSYHHKVVSSLALHLFDQLKRLHRLNKRHRLLLQIASTVDDIGNFINQHGHYRHSAYILESNKIIGLSDIENQIIAEISRYHSAESPEVNQHHYRHLDADIQMPVAKLAAILRLADALDDSREQKITKISVSLQEEQVVITAISNQNLALEKWAFSHKLSLFKEVYGITPVLKQRRSTK</sequence>
<name>A0A9X2JP12_9LACO</name>
<dbReference type="InterPro" id="IPR050273">
    <property type="entry name" value="GppA/Ppx_hydrolase"/>
</dbReference>
<protein>
    <submittedName>
        <fullName evidence="3">Exopolyphosphatase</fullName>
    </submittedName>
</protein>
<dbReference type="GO" id="GO:0016462">
    <property type="term" value="F:pyrophosphatase activity"/>
    <property type="evidence" value="ECO:0007669"/>
    <property type="project" value="TreeGrafter"/>
</dbReference>
<evidence type="ECO:0000313" key="3">
    <source>
        <dbReference type="EMBL" id="MCP0887671.1"/>
    </source>
</evidence>
<reference evidence="3 4" key="1">
    <citation type="journal article" date="2023" name="Int. J. Syst. Evol. Microbiol.">
        <title>Ligilactobacillus ubinensis sp. nov., a novel species isolated from the wild ferment of a durian fruit (Durio zibethinus).</title>
        <authorList>
            <person name="Heng Y.C."/>
            <person name="Menon N."/>
            <person name="Chen B."/>
            <person name="Loo B.Z.L."/>
            <person name="Wong G.W.J."/>
            <person name="Lim A.C.H."/>
            <person name="Silvaraju S."/>
            <person name="Kittelmann S."/>
        </authorList>
    </citation>
    <scope>NUCLEOTIDE SEQUENCE [LARGE SCALE GENOMIC DNA]</scope>
    <source>
        <strain evidence="3 4">WILCCON 0076</strain>
    </source>
</reference>
<evidence type="ECO:0000256" key="1">
    <source>
        <dbReference type="ARBA" id="ARBA00007125"/>
    </source>
</evidence>
<comment type="similarity">
    <text evidence="1">Belongs to the GppA/Ppx family.</text>
</comment>
<dbReference type="AlphaFoldDB" id="A0A9X2JP12"/>
<dbReference type="RefSeq" id="WP_253361772.1">
    <property type="nucleotide sequence ID" value="NZ_JAIULA010000022.1"/>
</dbReference>
<organism evidence="3 4">
    <name type="scientific">Ligilactobacillus ubinensis</name>
    <dbReference type="NCBI Taxonomy" id="2876789"/>
    <lineage>
        <taxon>Bacteria</taxon>
        <taxon>Bacillati</taxon>
        <taxon>Bacillota</taxon>
        <taxon>Bacilli</taxon>
        <taxon>Lactobacillales</taxon>
        <taxon>Lactobacillaceae</taxon>
        <taxon>Ligilactobacillus</taxon>
    </lineage>
</organism>
<evidence type="ECO:0000259" key="2">
    <source>
        <dbReference type="Pfam" id="PF21447"/>
    </source>
</evidence>
<dbReference type="PANTHER" id="PTHR30005:SF0">
    <property type="entry name" value="RETROGRADE REGULATION PROTEIN 2"/>
    <property type="match status" value="1"/>
</dbReference>
<evidence type="ECO:0000313" key="4">
    <source>
        <dbReference type="Proteomes" id="UP001139006"/>
    </source>
</evidence>
<keyword evidence="4" id="KW-1185">Reference proteome</keyword>
<dbReference type="Gene3D" id="1.10.3210.10">
    <property type="entry name" value="Hypothetical protein af1432"/>
    <property type="match status" value="1"/>
</dbReference>
<feature type="domain" description="Ppx/GppA phosphatase C-terminal" evidence="2">
    <location>
        <begin position="316"/>
        <end position="468"/>
    </location>
</feature>
<dbReference type="SUPFAM" id="SSF109604">
    <property type="entry name" value="HD-domain/PDEase-like"/>
    <property type="match status" value="1"/>
</dbReference>
<proteinExistence type="inferred from homology"/>
<dbReference type="EMBL" id="JAIULA010000022">
    <property type="protein sequence ID" value="MCP0887671.1"/>
    <property type="molecule type" value="Genomic_DNA"/>
</dbReference>